<keyword evidence="1" id="KW-0812">Transmembrane</keyword>
<keyword evidence="3" id="KW-1185">Reference proteome</keyword>
<evidence type="ECO:0000313" key="2">
    <source>
        <dbReference type="EMBL" id="KAK0415732.1"/>
    </source>
</evidence>
<dbReference type="EMBL" id="JAUCMV010000002">
    <property type="protein sequence ID" value="KAK0415732.1"/>
    <property type="molecule type" value="Genomic_DNA"/>
</dbReference>
<keyword evidence="1" id="KW-1133">Transmembrane helix</keyword>
<accession>A0AA39I0W2</accession>
<organism evidence="2 3">
    <name type="scientific">Steinernema hermaphroditum</name>
    <dbReference type="NCBI Taxonomy" id="289476"/>
    <lineage>
        <taxon>Eukaryota</taxon>
        <taxon>Metazoa</taxon>
        <taxon>Ecdysozoa</taxon>
        <taxon>Nematoda</taxon>
        <taxon>Chromadorea</taxon>
        <taxon>Rhabditida</taxon>
        <taxon>Tylenchina</taxon>
        <taxon>Panagrolaimomorpha</taxon>
        <taxon>Strongyloidoidea</taxon>
        <taxon>Steinernematidae</taxon>
        <taxon>Steinernema</taxon>
    </lineage>
</organism>
<feature type="transmembrane region" description="Helical" evidence="1">
    <location>
        <begin position="21"/>
        <end position="46"/>
    </location>
</feature>
<keyword evidence="1" id="KW-0472">Membrane</keyword>
<protein>
    <submittedName>
        <fullName evidence="2">Uncharacterized protein</fullName>
    </submittedName>
</protein>
<feature type="transmembrane region" description="Helical" evidence="1">
    <location>
        <begin position="214"/>
        <end position="238"/>
    </location>
</feature>
<feature type="transmembrane region" description="Helical" evidence="1">
    <location>
        <begin position="58"/>
        <end position="81"/>
    </location>
</feature>
<dbReference type="Proteomes" id="UP001175271">
    <property type="component" value="Unassembled WGS sequence"/>
</dbReference>
<comment type="caution">
    <text evidence="2">The sequence shown here is derived from an EMBL/GenBank/DDBJ whole genome shotgun (WGS) entry which is preliminary data.</text>
</comment>
<name>A0AA39I0W2_9BILA</name>
<gene>
    <name evidence="2" type="ORF">QR680_012091</name>
</gene>
<dbReference type="AlphaFoldDB" id="A0AA39I0W2"/>
<reference evidence="2" key="1">
    <citation type="submission" date="2023-06" db="EMBL/GenBank/DDBJ databases">
        <title>Genomic analysis of the entomopathogenic nematode Steinernema hermaphroditum.</title>
        <authorList>
            <person name="Schwarz E.M."/>
            <person name="Heppert J.K."/>
            <person name="Baniya A."/>
            <person name="Schwartz H.T."/>
            <person name="Tan C.-H."/>
            <person name="Antoshechkin I."/>
            <person name="Sternberg P.W."/>
            <person name="Goodrich-Blair H."/>
            <person name="Dillman A.R."/>
        </authorList>
    </citation>
    <scope>NUCLEOTIDE SEQUENCE</scope>
    <source>
        <strain evidence="2">PS9179</strain>
        <tissue evidence="2">Whole animal</tissue>
    </source>
</reference>
<feature type="transmembrane region" description="Helical" evidence="1">
    <location>
        <begin position="244"/>
        <end position="269"/>
    </location>
</feature>
<evidence type="ECO:0000313" key="3">
    <source>
        <dbReference type="Proteomes" id="UP001175271"/>
    </source>
</evidence>
<feature type="transmembrane region" description="Helical" evidence="1">
    <location>
        <begin position="159"/>
        <end position="183"/>
    </location>
</feature>
<feature type="transmembrane region" description="Helical" evidence="1">
    <location>
        <begin position="101"/>
        <end position="122"/>
    </location>
</feature>
<sequence>MVESNDTVVVDWSSSGCVQRIGTAVLAVTLRIASLVVCFLAARKILYEATLFDSGTKALLCAIFTSFIFSNAFEALLMAKAAVVPTEFGAFDVVIESQRTYATATMGVLHLTVFAIITVTVVRPLISSTVCKGVAVSACLLSTAIMALGFVLPYPSITFLWTIDLGLVMLHAALIFARAFLLARIEDLLRSSKHERFVLKGSKRTRRNHKTMQLLRFPIIFSFGVSASNALLVFASPFLGQQAIYLVSTISPLLTLGMSISVINGIPAVHSMEEERFQKLNLFNRQFRSLFSITAFWTRSREQAAQSASGFRVDFENTRF</sequence>
<proteinExistence type="predicted"/>
<feature type="transmembrane region" description="Helical" evidence="1">
    <location>
        <begin position="134"/>
        <end position="153"/>
    </location>
</feature>
<evidence type="ECO:0000256" key="1">
    <source>
        <dbReference type="SAM" id="Phobius"/>
    </source>
</evidence>